<keyword evidence="4 5" id="KW-0472">Membrane</keyword>
<evidence type="ECO:0000256" key="5">
    <source>
        <dbReference type="SAM" id="Phobius"/>
    </source>
</evidence>
<evidence type="ECO:0000256" key="4">
    <source>
        <dbReference type="ARBA" id="ARBA00023136"/>
    </source>
</evidence>
<dbReference type="InterPro" id="IPR007016">
    <property type="entry name" value="O-antigen_ligase-rel_domated"/>
</dbReference>
<feature type="transmembrane region" description="Helical" evidence="5">
    <location>
        <begin position="46"/>
        <end position="68"/>
    </location>
</feature>
<dbReference type="InterPro" id="IPR051533">
    <property type="entry name" value="WaaL-like"/>
</dbReference>
<feature type="transmembrane region" description="Helical" evidence="5">
    <location>
        <begin position="337"/>
        <end position="353"/>
    </location>
</feature>
<feature type="transmembrane region" description="Helical" evidence="5">
    <location>
        <begin position="196"/>
        <end position="214"/>
    </location>
</feature>
<keyword evidence="3 5" id="KW-1133">Transmembrane helix</keyword>
<feature type="domain" description="O-antigen ligase-related" evidence="6">
    <location>
        <begin position="151"/>
        <end position="291"/>
    </location>
</feature>
<dbReference type="Proteomes" id="UP000541109">
    <property type="component" value="Unassembled WGS sequence"/>
</dbReference>
<evidence type="ECO:0000313" key="8">
    <source>
        <dbReference type="Proteomes" id="UP000541109"/>
    </source>
</evidence>
<name>A0A839AB06_9HYPH</name>
<evidence type="ECO:0000256" key="1">
    <source>
        <dbReference type="ARBA" id="ARBA00004141"/>
    </source>
</evidence>
<dbReference type="EMBL" id="JACFXV010000035">
    <property type="protein sequence ID" value="MBA5776132.1"/>
    <property type="molecule type" value="Genomic_DNA"/>
</dbReference>
<feature type="transmembrane region" description="Helical" evidence="5">
    <location>
        <begin position="80"/>
        <end position="109"/>
    </location>
</feature>
<feature type="transmembrane region" description="Helical" evidence="5">
    <location>
        <begin position="310"/>
        <end position="331"/>
    </location>
</feature>
<feature type="transmembrane region" description="Helical" evidence="5">
    <location>
        <begin position="167"/>
        <end position="184"/>
    </location>
</feature>
<keyword evidence="2 5" id="KW-0812">Transmembrane</keyword>
<organism evidence="7 8">
    <name type="scientific">Stappia albiluteola</name>
    <dbReference type="NCBI Taxonomy" id="2758565"/>
    <lineage>
        <taxon>Bacteria</taxon>
        <taxon>Pseudomonadati</taxon>
        <taxon>Pseudomonadota</taxon>
        <taxon>Alphaproteobacteria</taxon>
        <taxon>Hyphomicrobiales</taxon>
        <taxon>Stappiaceae</taxon>
        <taxon>Stappia</taxon>
    </lineage>
</organism>
<accession>A0A839AB06</accession>
<proteinExistence type="predicted"/>
<evidence type="ECO:0000313" key="7">
    <source>
        <dbReference type="EMBL" id="MBA5776132.1"/>
    </source>
</evidence>
<dbReference type="GO" id="GO:0016874">
    <property type="term" value="F:ligase activity"/>
    <property type="evidence" value="ECO:0007669"/>
    <property type="project" value="UniProtKB-KW"/>
</dbReference>
<gene>
    <name evidence="7" type="ORF">H2509_03220</name>
</gene>
<keyword evidence="8" id="KW-1185">Reference proteome</keyword>
<evidence type="ECO:0000259" key="6">
    <source>
        <dbReference type="Pfam" id="PF04932"/>
    </source>
</evidence>
<comment type="caution">
    <text evidence="7">The sequence shown here is derived from an EMBL/GenBank/DDBJ whole genome shotgun (WGS) entry which is preliminary data.</text>
</comment>
<dbReference type="GO" id="GO:0016020">
    <property type="term" value="C:membrane"/>
    <property type="evidence" value="ECO:0007669"/>
    <property type="project" value="UniProtKB-SubCell"/>
</dbReference>
<protein>
    <submittedName>
        <fullName evidence="7">O-antigen ligase family protein</fullName>
    </submittedName>
</protein>
<evidence type="ECO:0000256" key="2">
    <source>
        <dbReference type="ARBA" id="ARBA00022692"/>
    </source>
</evidence>
<dbReference type="AlphaFoldDB" id="A0A839AB06"/>
<dbReference type="PANTHER" id="PTHR37422">
    <property type="entry name" value="TEICHURONIC ACID BIOSYNTHESIS PROTEIN TUAE"/>
    <property type="match status" value="1"/>
</dbReference>
<feature type="transmembrane region" description="Helical" evidence="5">
    <location>
        <begin position="145"/>
        <end position="161"/>
    </location>
</feature>
<evidence type="ECO:0000256" key="3">
    <source>
        <dbReference type="ARBA" id="ARBA00022989"/>
    </source>
</evidence>
<keyword evidence="7" id="KW-0436">Ligase</keyword>
<feature type="transmembrane region" description="Helical" evidence="5">
    <location>
        <begin position="18"/>
        <end position="40"/>
    </location>
</feature>
<sequence>MIALVSVWALFGLTLKPAFGPMIVCYLIYMAGGLVAVSVASDLGAAAMYMAVSGFLVVTAIFYAAVIAETPQRLTVIRSAYVASATIVALIGILGYFGAIPGASLFTLYDRAKGTFQDPNVFGPFLVLPTAFLFHDILNRPLSKNFLSIALALLLCFGIFLSFSRAAWGLLAFTGLGLYAIAFINGRSPARRARLVGLALLGVLLLALMFAAALSSETIAAMFEERAKLVQTYDGSRLGRFARHAIGFQMVMERPLGLGPLEFRNYFPEDEHNSYLKAFTSYGWLGGVAYFVLVCWTLKRLFPLVFQPRPWAAFSQCVFIVLFGHAIIAVVIDTDHWRHMYLLIGLAWGLIAAEQRERTRLNRGKFVHRVTSRLAKPARSG</sequence>
<dbReference type="Pfam" id="PF04932">
    <property type="entry name" value="Wzy_C"/>
    <property type="match status" value="1"/>
</dbReference>
<dbReference type="PANTHER" id="PTHR37422:SF21">
    <property type="entry name" value="EXOQ-LIKE PROTEIN"/>
    <property type="match status" value="1"/>
</dbReference>
<reference evidence="7 8" key="1">
    <citation type="submission" date="2020-07" db="EMBL/GenBank/DDBJ databases">
        <title>Stappia sp., F7233, whole genome shotgun sequencing project.</title>
        <authorList>
            <person name="Jiang S."/>
            <person name="Liu Z.W."/>
            <person name="Du Z.J."/>
        </authorList>
    </citation>
    <scope>NUCLEOTIDE SEQUENCE [LARGE SCALE GENOMIC DNA]</scope>
    <source>
        <strain evidence="7 8">F7233</strain>
    </source>
</reference>
<feature type="transmembrane region" description="Helical" evidence="5">
    <location>
        <begin position="279"/>
        <end position="298"/>
    </location>
</feature>
<feature type="transmembrane region" description="Helical" evidence="5">
    <location>
        <begin position="121"/>
        <end position="138"/>
    </location>
</feature>
<comment type="subcellular location">
    <subcellularLocation>
        <location evidence="1">Membrane</location>
        <topology evidence="1">Multi-pass membrane protein</topology>
    </subcellularLocation>
</comment>